<name>A0A1W9KWE5_9BURK</name>
<dbReference type="InterPro" id="IPR008979">
    <property type="entry name" value="Galactose-bd-like_sf"/>
</dbReference>
<dbReference type="PANTHER" id="PTHR13194:SF19">
    <property type="entry name" value="NAD(P)-BINDING ROSSMANN-FOLD SUPERFAMILY PROTEIN"/>
    <property type="match status" value="1"/>
</dbReference>
<protein>
    <recommendedName>
        <fullName evidence="2">NADH:ubiquinone oxidoreductase intermediate-associated protein 30 domain-containing protein</fullName>
    </recommendedName>
</protein>
<dbReference type="SUPFAM" id="SSF49785">
    <property type="entry name" value="Galactose-binding domain-like"/>
    <property type="match status" value="1"/>
</dbReference>
<gene>
    <name evidence="3" type="ORF">BWK72_06640</name>
</gene>
<dbReference type="EMBL" id="MTEI01000003">
    <property type="protein sequence ID" value="OQW88904.1"/>
    <property type="molecule type" value="Genomic_DNA"/>
</dbReference>
<dbReference type="GO" id="GO:0010257">
    <property type="term" value="P:NADH dehydrogenase complex assembly"/>
    <property type="evidence" value="ECO:0007669"/>
    <property type="project" value="TreeGrafter"/>
</dbReference>
<dbReference type="InterPro" id="IPR039131">
    <property type="entry name" value="NDUFAF1"/>
</dbReference>
<organism evidence="3 4">
    <name type="scientific">Rhodoferax ferrireducens</name>
    <dbReference type="NCBI Taxonomy" id="192843"/>
    <lineage>
        <taxon>Bacteria</taxon>
        <taxon>Pseudomonadati</taxon>
        <taxon>Pseudomonadota</taxon>
        <taxon>Betaproteobacteria</taxon>
        <taxon>Burkholderiales</taxon>
        <taxon>Comamonadaceae</taxon>
        <taxon>Rhodoferax</taxon>
    </lineage>
</organism>
<evidence type="ECO:0000313" key="4">
    <source>
        <dbReference type="Proteomes" id="UP000192505"/>
    </source>
</evidence>
<sequence length="165" mass="17752">MMVHVLNFDTVAACAPWQPINDQVMGGLSSSRFRLDAEGWAVFEGEVSLQNNGGFASVRAATRILARTGAAGYALSVLGDGKRYKFNLRTDAAFDGLTYQASFQPPAGVWAEVSVLVASMTPTYRGRLVPRAPRLQPERVCQVGWMIANAQAGPFALGIRSVAVF</sequence>
<reference evidence="3 4" key="1">
    <citation type="submission" date="2017-01" db="EMBL/GenBank/DDBJ databases">
        <title>Novel large sulfur bacteria in the metagenomes of groundwater-fed chemosynthetic microbial mats in the Lake Huron basin.</title>
        <authorList>
            <person name="Sharrar A.M."/>
            <person name="Flood B.E."/>
            <person name="Bailey J.V."/>
            <person name="Jones D.S."/>
            <person name="Biddanda B."/>
            <person name="Ruberg S.A."/>
            <person name="Marcus D.N."/>
            <person name="Dick G.J."/>
        </authorList>
    </citation>
    <scope>NUCLEOTIDE SEQUENCE [LARGE SCALE GENOMIC DNA]</scope>
    <source>
        <strain evidence="3">A7</strain>
    </source>
</reference>
<comment type="caution">
    <text evidence="3">The sequence shown here is derived from an EMBL/GenBank/DDBJ whole genome shotgun (WGS) entry which is preliminary data.</text>
</comment>
<proteinExistence type="inferred from homology"/>
<dbReference type="InterPro" id="IPR013857">
    <property type="entry name" value="NADH-UbQ_OxRdtase-assoc_prot30"/>
</dbReference>
<evidence type="ECO:0000256" key="1">
    <source>
        <dbReference type="ARBA" id="ARBA00007884"/>
    </source>
</evidence>
<evidence type="ECO:0000259" key="2">
    <source>
        <dbReference type="Pfam" id="PF08547"/>
    </source>
</evidence>
<dbReference type="PANTHER" id="PTHR13194">
    <property type="entry name" value="COMPLEX I INTERMEDIATE-ASSOCIATED PROTEIN 30"/>
    <property type="match status" value="1"/>
</dbReference>
<evidence type="ECO:0000313" key="3">
    <source>
        <dbReference type="EMBL" id="OQW88904.1"/>
    </source>
</evidence>
<accession>A0A1W9KWE5</accession>
<feature type="domain" description="NADH:ubiquinone oxidoreductase intermediate-associated protein 30" evidence="2">
    <location>
        <begin position="7"/>
        <end position="159"/>
    </location>
</feature>
<dbReference type="Pfam" id="PF08547">
    <property type="entry name" value="CIA30"/>
    <property type="match status" value="1"/>
</dbReference>
<dbReference type="Proteomes" id="UP000192505">
    <property type="component" value="Unassembled WGS sequence"/>
</dbReference>
<dbReference type="GO" id="GO:0051082">
    <property type="term" value="F:unfolded protein binding"/>
    <property type="evidence" value="ECO:0007669"/>
    <property type="project" value="TreeGrafter"/>
</dbReference>
<comment type="similarity">
    <text evidence="1">Belongs to the CIA30 family.</text>
</comment>
<dbReference type="AlphaFoldDB" id="A0A1W9KWE5"/>